<organism evidence="7 8">
    <name type="scientific">Fonticella tunisiensis</name>
    <dbReference type="NCBI Taxonomy" id="1096341"/>
    <lineage>
        <taxon>Bacteria</taxon>
        <taxon>Bacillati</taxon>
        <taxon>Bacillota</taxon>
        <taxon>Clostridia</taxon>
        <taxon>Eubacteriales</taxon>
        <taxon>Clostridiaceae</taxon>
        <taxon>Fonticella</taxon>
    </lineage>
</organism>
<evidence type="ECO:0000256" key="2">
    <source>
        <dbReference type="ARBA" id="ARBA00022759"/>
    </source>
</evidence>
<keyword evidence="5 6" id="KW-0234">DNA repair</keyword>
<comment type="caution">
    <text evidence="7">The sequence shown here is derived from an EMBL/GenBank/DDBJ whole genome shotgun (WGS) entry which is preliminary data.</text>
</comment>
<sequence>MADVFSKEKRSEVISKIKSTDTKFEVEVRKWLFAKGLRFRKNVGDLPGKPDIVLPKYRTAIFIHGCFWHKHENCKYAYIPKTRTEFWVTKIAGNVERDSRNIQSLRDSGWKVIVLWECELKKNFDLQMELLYKSILS</sequence>
<accession>A0A4R7KVN4</accession>
<protein>
    <recommendedName>
        <fullName evidence="6">Very short patch repair endonuclease</fullName>
        <ecNumber evidence="6">3.1.-.-</ecNumber>
    </recommendedName>
</protein>
<dbReference type="PIRSF" id="PIRSF018267">
    <property type="entry name" value="VSR_endonuc"/>
    <property type="match status" value="1"/>
</dbReference>
<dbReference type="GO" id="GO:0016787">
    <property type="term" value="F:hydrolase activity"/>
    <property type="evidence" value="ECO:0007669"/>
    <property type="project" value="UniProtKB-KW"/>
</dbReference>
<name>A0A4R7KVN4_9CLOT</name>
<dbReference type="SUPFAM" id="SSF52980">
    <property type="entry name" value="Restriction endonuclease-like"/>
    <property type="match status" value="1"/>
</dbReference>
<comment type="function">
    <text evidence="6">May nick specific sequences that contain T:G mispairs resulting from m5C-deamination.</text>
</comment>
<dbReference type="OrthoDB" id="9801520at2"/>
<dbReference type="AlphaFoldDB" id="A0A4R7KVN4"/>
<evidence type="ECO:0000313" key="8">
    <source>
        <dbReference type="Proteomes" id="UP000295325"/>
    </source>
</evidence>
<keyword evidence="2 6" id="KW-0255">Endonuclease</keyword>
<evidence type="ECO:0000256" key="4">
    <source>
        <dbReference type="ARBA" id="ARBA00022801"/>
    </source>
</evidence>
<dbReference type="RefSeq" id="WP_133626713.1">
    <property type="nucleotide sequence ID" value="NZ_SOAZ01000001.1"/>
</dbReference>
<reference evidence="7 8" key="1">
    <citation type="submission" date="2019-03" db="EMBL/GenBank/DDBJ databases">
        <title>Genomic Encyclopedia of Type Strains, Phase IV (KMG-IV): sequencing the most valuable type-strain genomes for metagenomic binning, comparative biology and taxonomic classification.</title>
        <authorList>
            <person name="Goeker M."/>
        </authorList>
    </citation>
    <scope>NUCLEOTIDE SEQUENCE [LARGE SCALE GENOMIC DNA]</scope>
    <source>
        <strain evidence="7 8">DSM 24455</strain>
    </source>
</reference>
<evidence type="ECO:0000256" key="3">
    <source>
        <dbReference type="ARBA" id="ARBA00022763"/>
    </source>
</evidence>
<keyword evidence="1 6" id="KW-0540">Nuclease</keyword>
<dbReference type="GO" id="GO:0004519">
    <property type="term" value="F:endonuclease activity"/>
    <property type="evidence" value="ECO:0007669"/>
    <property type="project" value="UniProtKB-KW"/>
</dbReference>
<dbReference type="Proteomes" id="UP000295325">
    <property type="component" value="Unassembled WGS sequence"/>
</dbReference>
<dbReference type="CDD" id="cd00221">
    <property type="entry name" value="Vsr"/>
    <property type="match status" value="1"/>
</dbReference>
<dbReference type="Pfam" id="PF03852">
    <property type="entry name" value="Vsr"/>
    <property type="match status" value="1"/>
</dbReference>
<evidence type="ECO:0000256" key="5">
    <source>
        <dbReference type="ARBA" id="ARBA00023204"/>
    </source>
</evidence>
<dbReference type="EMBL" id="SOAZ01000001">
    <property type="protein sequence ID" value="TDT63581.1"/>
    <property type="molecule type" value="Genomic_DNA"/>
</dbReference>
<dbReference type="InterPro" id="IPR011335">
    <property type="entry name" value="Restrct_endonuc-II-like"/>
</dbReference>
<keyword evidence="4 6" id="KW-0378">Hydrolase</keyword>
<dbReference type="InterPro" id="IPR004603">
    <property type="entry name" value="DNA_mismatch_endonuc_vsr"/>
</dbReference>
<evidence type="ECO:0000256" key="6">
    <source>
        <dbReference type="PIRNR" id="PIRNR018267"/>
    </source>
</evidence>
<proteinExistence type="inferred from homology"/>
<comment type="similarity">
    <text evidence="6">Belongs to the vsr family.</text>
</comment>
<evidence type="ECO:0000313" key="7">
    <source>
        <dbReference type="EMBL" id="TDT63581.1"/>
    </source>
</evidence>
<keyword evidence="3 6" id="KW-0227">DNA damage</keyword>
<dbReference type="GO" id="GO:0006298">
    <property type="term" value="P:mismatch repair"/>
    <property type="evidence" value="ECO:0007669"/>
    <property type="project" value="UniProtKB-UniRule"/>
</dbReference>
<evidence type="ECO:0000256" key="1">
    <source>
        <dbReference type="ARBA" id="ARBA00022722"/>
    </source>
</evidence>
<gene>
    <name evidence="7" type="ORF">EDD71_1015</name>
</gene>
<dbReference type="Gene3D" id="3.40.960.10">
    <property type="entry name" value="VSR Endonuclease"/>
    <property type="match status" value="1"/>
</dbReference>
<keyword evidence="8" id="KW-1185">Reference proteome</keyword>
<dbReference type="EC" id="3.1.-.-" evidence="6"/>
<dbReference type="NCBIfam" id="TIGR00632">
    <property type="entry name" value="vsr"/>
    <property type="match status" value="1"/>
</dbReference>